<reference evidence="2" key="1">
    <citation type="submission" date="2021-04" db="EMBL/GenBank/DDBJ databases">
        <authorList>
            <person name="Tunstrom K."/>
        </authorList>
    </citation>
    <scope>NUCLEOTIDE SEQUENCE</scope>
</reference>
<name>A0A8S3XB95_PARAO</name>
<keyword evidence="3" id="KW-1185">Reference proteome</keyword>
<feature type="transmembrane region" description="Helical" evidence="1">
    <location>
        <begin position="123"/>
        <end position="144"/>
    </location>
</feature>
<evidence type="ECO:0000313" key="3">
    <source>
        <dbReference type="Proteomes" id="UP000691718"/>
    </source>
</evidence>
<keyword evidence="1" id="KW-1133">Transmembrane helix</keyword>
<dbReference type="PANTHER" id="PTHR11161">
    <property type="entry name" value="O-ACYLTRANSFERASE"/>
    <property type="match status" value="1"/>
</dbReference>
<gene>
    <name evidence="2" type="ORF">PAPOLLO_LOCUS16259</name>
</gene>
<keyword evidence="1" id="KW-0472">Membrane</keyword>
<keyword evidence="1" id="KW-0812">Transmembrane</keyword>
<dbReference type="EMBL" id="CAJQZP010001064">
    <property type="protein sequence ID" value="CAG5014961.1"/>
    <property type="molecule type" value="Genomic_DNA"/>
</dbReference>
<organism evidence="2 3">
    <name type="scientific">Parnassius apollo</name>
    <name type="common">Apollo butterfly</name>
    <name type="synonym">Papilio apollo</name>
    <dbReference type="NCBI Taxonomy" id="110799"/>
    <lineage>
        <taxon>Eukaryota</taxon>
        <taxon>Metazoa</taxon>
        <taxon>Ecdysozoa</taxon>
        <taxon>Arthropoda</taxon>
        <taxon>Hexapoda</taxon>
        <taxon>Insecta</taxon>
        <taxon>Pterygota</taxon>
        <taxon>Neoptera</taxon>
        <taxon>Endopterygota</taxon>
        <taxon>Lepidoptera</taxon>
        <taxon>Glossata</taxon>
        <taxon>Ditrysia</taxon>
        <taxon>Papilionoidea</taxon>
        <taxon>Papilionidae</taxon>
        <taxon>Parnassiinae</taxon>
        <taxon>Parnassini</taxon>
        <taxon>Parnassius</taxon>
        <taxon>Parnassius</taxon>
    </lineage>
</organism>
<proteinExistence type="predicted"/>
<feature type="transmembrane region" description="Helical" evidence="1">
    <location>
        <begin position="20"/>
        <end position="42"/>
    </location>
</feature>
<dbReference type="AlphaFoldDB" id="A0A8S3XB95"/>
<evidence type="ECO:0000313" key="2">
    <source>
        <dbReference type="EMBL" id="CAG5014961.1"/>
    </source>
</evidence>
<dbReference type="PANTHER" id="PTHR11161:SF22">
    <property type="entry name" value="ACYLTRANSFERASE 3 DOMAIN-CONTAINING PROTEIN-RELATED"/>
    <property type="match status" value="1"/>
</dbReference>
<comment type="caution">
    <text evidence="2">The sequence shown here is derived from an EMBL/GenBank/DDBJ whole genome shotgun (WGS) entry which is preliminary data.</text>
</comment>
<feature type="transmembrane region" description="Helical" evidence="1">
    <location>
        <begin position="84"/>
        <end position="103"/>
    </location>
</feature>
<protein>
    <submittedName>
        <fullName evidence="2">(apollo) hypothetical protein</fullName>
    </submittedName>
</protein>
<dbReference type="InterPro" id="IPR052728">
    <property type="entry name" value="O2_lipid_transport_reg"/>
</dbReference>
<dbReference type="OrthoDB" id="10265389at2759"/>
<dbReference type="Proteomes" id="UP000691718">
    <property type="component" value="Unassembled WGS sequence"/>
</dbReference>
<sequence length="173" mass="20191">MEVVDYNNVDNKLNIGYGDYAIAILCFALLTMNLIGSIYDIFLQKREVKGNKFILAFSIKRNWEKLIAPDSNNPRYERLKVFHGVRTIISALVISAHSIVPFTNIPKNTRNLEAIYDILPYHTFINGTPIVQVFFLMAGFLLAFNMQMKSEKMKFTWVMIPIEICRRWMRYVI</sequence>
<evidence type="ECO:0000256" key="1">
    <source>
        <dbReference type="SAM" id="Phobius"/>
    </source>
</evidence>
<accession>A0A8S3XB95</accession>